<dbReference type="PANTHER" id="PTHR43342:SF2">
    <property type="entry name" value="POTENTIAL NAD-REDUCING HYDROGENASE SUBUNIT"/>
    <property type="match status" value="1"/>
</dbReference>
<evidence type="ECO:0000313" key="5">
    <source>
        <dbReference type="Proteomes" id="UP000583556"/>
    </source>
</evidence>
<accession>A0A7Y0G9D4</accession>
<dbReference type="InterPro" id="IPR028431">
    <property type="entry name" value="NADP_DH_HndA-like"/>
</dbReference>
<comment type="caution">
    <text evidence="4">The sequence shown here is derived from an EMBL/GenBank/DDBJ whole genome shotgun (WGS) entry which is preliminary data.</text>
</comment>
<evidence type="ECO:0000256" key="2">
    <source>
        <dbReference type="ARBA" id="ARBA00023004"/>
    </source>
</evidence>
<keyword evidence="5" id="KW-1185">Reference proteome</keyword>
<keyword evidence="3" id="KW-0411">Iron-sulfur</keyword>
<dbReference type="Gene3D" id="3.40.30.10">
    <property type="entry name" value="Glutaredoxin"/>
    <property type="match status" value="1"/>
</dbReference>
<dbReference type="EMBL" id="JABBGM010000001">
    <property type="protein sequence ID" value="NML92527.1"/>
    <property type="molecule type" value="Genomic_DNA"/>
</dbReference>
<dbReference type="Pfam" id="PF01257">
    <property type="entry name" value="2Fe-2S_thioredx"/>
    <property type="match status" value="1"/>
</dbReference>
<evidence type="ECO:0000313" key="4">
    <source>
        <dbReference type="EMBL" id="NML92527.1"/>
    </source>
</evidence>
<organism evidence="4 5">
    <name type="scientific">Novosphingobium olei</name>
    <dbReference type="NCBI Taxonomy" id="2728851"/>
    <lineage>
        <taxon>Bacteria</taxon>
        <taxon>Pseudomonadati</taxon>
        <taxon>Pseudomonadota</taxon>
        <taxon>Alphaproteobacteria</taxon>
        <taxon>Sphingomonadales</taxon>
        <taxon>Sphingomonadaceae</taxon>
        <taxon>Novosphingobium</taxon>
    </lineage>
</organism>
<dbReference type="AlphaFoldDB" id="A0A7Y0G9D4"/>
<dbReference type="GO" id="GO:0046872">
    <property type="term" value="F:metal ion binding"/>
    <property type="evidence" value="ECO:0007669"/>
    <property type="project" value="UniProtKB-KW"/>
</dbReference>
<gene>
    <name evidence="4" type="ORF">HHL27_02440</name>
</gene>
<sequence length="149" mass="16001">MAEDGATRAKHMKPSLEQIIAEHAHREGPLLPILHDVQASFGHVSDDAIRSIAHALNLSRAEVHGVVSFYHDFIQTPDPRPSLKLCRAEACQARGVEALAATITVPDGVRIETVYCLGLCSVGPNAMAHGKLHARLDAAKLAALMEMLA</sequence>
<dbReference type="PANTHER" id="PTHR43342">
    <property type="entry name" value="NADH-QUINONE OXIDOREDUCTASE, E SUBUNIT"/>
    <property type="match status" value="1"/>
</dbReference>
<dbReference type="Proteomes" id="UP000583556">
    <property type="component" value="Unassembled WGS sequence"/>
</dbReference>
<dbReference type="SUPFAM" id="SSF52833">
    <property type="entry name" value="Thioredoxin-like"/>
    <property type="match status" value="1"/>
</dbReference>
<reference evidence="4 5" key="1">
    <citation type="submission" date="2020-04" db="EMBL/GenBank/DDBJ databases">
        <title>Novosphingobium sp. TW-4 isolated from soil.</title>
        <authorList>
            <person name="Dahal R.H."/>
            <person name="Chaudhary D.K."/>
        </authorList>
    </citation>
    <scope>NUCLEOTIDE SEQUENCE [LARGE SCALE GENOMIC DNA]</scope>
    <source>
        <strain evidence="4 5">TW-4</strain>
    </source>
</reference>
<evidence type="ECO:0000256" key="3">
    <source>
        <dbReference type="ARBA" id="ARBA00023014"/>
    </source>
</evidence>
<keyword evidence="2" id="KW-0408">Iron</keyword>
<dbReference type="InterPro" id="IPR041921">
    <property type="entry name" value="NuoE_N"/>
</dbReference>
<dbReference type="Gene3D" id="1.10.10.1590">
    <property type="entry name" value="NADH-quinone oxidoreductase subunit E"/>
    <property type="match status" value="1"/>
</dbReference>
<protein>
    <submittedName>
        <fullName evidence="4">NADH-quinone oxidoreductase subunit E</fullName>
    </submittedName>
</protein>
<name>A0A7Y0G9D4_9SPHN</name>
<proteinExistence type="predicted"/>
<dbReference type="InterPro" id="IPR036249">
    <property type="entry name" value="Thioredoxin-like_sf"/>
</dbReference>
<evidence type="ECO:0000256" key="1">
    <source>
        <dbReference type="ARBA" id="ARBA00022723"/>
    </source>
</evidence>
<dbReference type="GO" id="GO:0051536">
    <property type="term" value="F:iron-sulfur cluster binding"/>
    <property type="evidence" value="ECO:0007669"/>
    <property type="project" value="UniProtKB-KW"/>
</dbReference>
<keyword evidence="1" id="KW-0479">Metal-binding</keyword>